<dbReference type="Proteomes" id="UP000078237">
    <property type="component" value="Unassembled WGS sequence"/>
</dbReference>
<dbReference type="PROSITE" id="PS50088">
    <property type="entry name" value="ANK_REPEAT"/>
    <property type="match status" value="2"/>
</dbReference>
<feature type="repeat" description="ANK" evidence="3">
    <location>
        <begin position="29"/>
        <end position="58"/>
    </location>
</feature>
<dbReference type="VEuPathDB" id="FungiDB:MMYC01_200293"/>
<dbReference type="PANTHER" id="PTHR24198:SF194">
    <property type="entry name" value="INVERSIN-A"/>
    <property type="match status" value="1"/>
</dbReference>
<dbReference type="OrthoDB" id="539213at2759"/>
<dbReference type="SUPFAM" id="SSF48403">
    <property type="entry name" value="Ankyrin repeat"/>
    <property type="match status" value="1"/>
</dbReference>
<name>A0A175WIH1_9PEZI</name>
<dbReference type="AlphaFoldDB" id="A0A175WIH1"/>
<organism evidence="5 6">
    <name type="scientific">Madurella mycetomatis</name>
    <dbReference type="NCBI Taxonomy" id="100816"/>
    <lineage>
        <taxon>Eukaryota</taxon>
        <taxon>Fungi</taxon>
        <taxon>Dikarya</taxon>
        <taxon>Ascomycota</taxon>
        <taxon>Pezizomycotina</taxon>
        <taxon>Sordariomycetes</taxon>
        <taxon>Sordariomycetidae</taxon>
        <taxon>Sordariales</taxon>
        <taxon>Sordariales incertae sedis</taxon>
        <taxon>Madurella</taxon>
    </lineage>
</organism>
<dbReference type="Pfam" id="PF12796">
    <property type="entry name" value="Ank_2"/>
    <property type="match status" value="2"/>
</dbReference>
<reference evidence="5 6" key="1">
    <citation type="journal article" date="2016" name="Genome Announc.">
        <title>Genome Sequence of Madurella mycetomatis mm55, Isolated from a Human Mycetoma Case in Sudan.</title>
        <authorList>
            <person name="Smit S."/>
            <person name="Derks M.F."/>
            <person name="Bervoets S."/>
            <person name="Fahal A."/>
            <person name="van Leeuwen W."/>
            <person name="van Belkum A."/>
            <person name="van de Sande W.W."/>
        </authorList>
    </citation>
    <scope>NUCLEOTIDE SEQUENCE [LARGE SCALE GENOMIC DNA]</scope>
    <source>
        <strain evidence="6">mm55</strain>
    </source>
</reference>
<dbReference type="InterPro" id="IPR036770">
    <property type="entry name" value="Ankyrin_rpt-contain_sf"/>
</dbReference>
<gene>
    <name evidence="5" type="ORF">MMYC01_200293</name>
</gene>
<dbReference type="SMART" id="SM00248">
    <property type="entry name" value="ANK"/>
    <property type="match status" value="4"/>
</dbReference>
<feature type="repeat" description="ANK" evidence="3">
    <location>
        <begin position="203"/>
        <end position="235"/>
    </location>
</feature>
<evidence type="ECO:0000313" key="6">
    <source>
        <dbReference type="Proteomes" id="UP000078237"/>
    </source>
</evidence>
<accession>A0A175WIH1</accession>
<evidence type="ECO:0000256" key="1">
    <source>
        <dbReference type="ARBA" id="ARBA00022737"/>
    </source>
</evidence>
<keyword evidence="1" id="KW-0677">Repeat</keyword>
<dbReference type="InterPro" id="IPR002110">
    <property type="entry name" value="Ankyrin_rpt"/>
</dbReference>
<keyword evidence="2 3" id="KW-0040">ANK repeat</keyword>
<keyword evidence="4" id="KW-0732">Signal</keyword>
<dbReference type="PANTHER" id="PTHR24198">
    <property type="entry name" value="ANKYRIN REPEAT AND PROTEIN KINASE DOMAIN-CONTAINING PROTEIN"/>
    <property type="match status" value="1"/>
</dbReference>
<evidence type="ECO:0000256" key="3">
    <source>
        <dbReference type="PROSITE-ProRule" id="PRU00023"/>
    </source>
</evidence>
<dbReference type="STRING" id="100816.A0A175WIH1"/>
<dbReference type="Gene3D" id="1.25.40.20">
    <property type="entry name" value="Ankyrin repeat-containing domain"/>
    <property type="match status" value="2"/>
</dbReference>
<comment type="caution">
    <text evidence="5">The sequence shown here is derived from an EMBL/GenBank/DDBJ whole genome shotgun (WGS) entry which is preliminary data.</text>
</comment>
<proteinExistence type="predicted"/>
<feature type="signal peptide" evidence="4">
    <location>
        <begin position="1"/>
        <end position="21"/>
    </location>
</feature>
<dbReference type="EMBL" id="LCTW02000002">
    <property type="protein sequence ID" value="KXX83299.1"/>
    <property type="molecule type" value="Genomic_DNA"/>
</dbReference>
<keyword evidence="6" id="KW-1185">Reference proteome</keyword>
<sequence length="364" mass="39982">MGWGNLKIIKILINAGAVVTGVPGNAICTPLQMAVGNGHPSAVRLLHEYGANVNQTHSGGLTAMMLATVNANKEMILLLLDMAASMRWIWEQTQSSLYDIAINSGIVDIAELLVCRGYFRSQQSTEATGKQRLSEMSSDESNLVIMACNGVTQGIKELLGKRGSSFQDQVFEEALRAASARAHLPVTSLLLRSGVQMNSRDAVDRTALQYAAKHLHWDVADFLVEKGADISLENMIGSAPIDLAILHGMEAVSSIRANMDNFTLNISPRPSLLAVTPDRSSNLSVMGTRKALSGSWSGHHERIAWEEKFHGFVDLIGIVWFVKLYERHGWLYRGQPDAEKKTLRGTWGNNRKLWLGTFVFALSH</sequence>
<evidence type="ECO:0000256" key="4">
    <source>
        <dbReference type="SAM" id="SignalP"/>
    </source>
</evidence>
<feature type="chain" id="PRO_5008044058" evidence="4">
    <location>
        <begin position="22"/>
        <end position="364"/>
    </location>
</feature>
<evidence type="ECO:0000313" key="5">
    <source>
        <dbReference type="EMBL" id="KXX83299.1"/>
    </source>
</evidence>
<evidence type="ECO:0000256" key="2">
    <source>
        <dbReference type="ARBA" id="ARBA00023043"/>
    </source>
</evidence>
<protein>
    <submittedName>
        <fullName evidence="5">Ankyrin repeat and KH domain-containing protein 1</fullName>
    </submittedName>
</protein>
<dbReference type="PROSITE" id="PS50297">
    <property type="entry name" value="ANK_REP_REGION"/>
    <property type="match status" value="2"/>
</dbReference>